<keyword evidence="2" id="KW-1185">Reference proteome</keyword>
<dbReference type="Proteomes" id="UP000092444">
    <property type="component" value="Unassembled WGS sequence"/>
</dbReference>
<evidence type="ECO:0000313" key="2">
    <source>
        <dbReference type="Proteomes" id="UP000092444"/>
    </source>
</evidence>
<name>A0A1B0FI61_GLOMM</name>
<reference evidence="1" key="1">
    <citation type="submission" date="2020-05" db="UniProtKB">
        <authorList>
            <consortium name="EnsemblMetazoa"/>
        </authorList>
    </citation>
    <scope>IDENTIFICATION</scope>
    <source>
        <strain evidence="1">Yale</strain>
    </source>
</reference>
<dbReference type="EMBL" id="CCAG010024056">
    <property type="status" value="NOT_ANNOTATED_CDS"/>
    <property type="molecule type" value="Genomic_DNA"/>
</dbReference>
<dbReference type="EnsemblMetazoa" id="GMOY003444-RA">
    <property type="protein sequence ID" value="GMOY003444-PA"/>
    <property type="gene ID" value="GMOY003444"/>
</dbReference>
<organism evidence="1 2">
    <name type="scientific">Glossina morsitans morsitans</name>
    <name type="common">Savannah tsetse fly</name>
    <dbReference type="NCBI Taxonomy" id="37546"/>
    <lineage>
        <taxon>Eukaryota</taxon>
        <taxon>Metazoa</taxon>
        <taxon>Ecdysozoa</taxon>
        <taxon>Arthropoda</taxon>
        <taxon>Hexapoda</taxon>
        <taxon>Insecta</taxon>
        <taxon>Pterygota</taxon>
        <taxon>Neoptera</taxon>
        <taxon>Endopterygota</taxon>
        <taxon>Diptera</taxon>
        <taxon>Brachycera</taxon>
        <taxon>Muscomorpha</taxon>
        <taxon>Hippoboscoidea</taxon>
        <taxon>Glossinidae</taxon>
        <taxon>Glossina</taxon>
    </lineage>
</organism>
<sequence length="214" mass="23181">MVFVEARGGDIFVECQALVEVCEFVDCSGSPQFHSLAHPLSCKLGLRDLAWPQNKKLAEMPSPRIGSYVAAVESVAATTAACFGVSGASTILEWHDGSICEHIIGLSWKTTPKTPIGSPTGTAPVVVSGDSLQTGTTNAKIFFGCRLNHQVSGQLDSFIQATHHNDFQQSIEATQKLSLWKLDYARLKEKISAAAKHGETLLNNFKSNDEVKEY</sequence>
<dbReference type="VEuPathDB" id="VectorBase:GMOY003444"/>
<dbReference type="AlphaFoldDB" id="A0A1B0FI61"/>
<accession>A0A1B0FI61</accession>
<evidence type="ECO:0000313" key="1">
    <source>
        <dbReference type="EnsemblMetazoa" id="GMOY003444-PA"/>
    </source>
</evidence>
<proteinExistence type="predicted"/>
<protein>
    <submittedName>
        <fullName evidence="1">Uncharacterized protein</fullName>
    </submittedName>
</protein>
<dbReference type="STRING" id="37546.A0A1B0FI61"/>